<organism evidence="1 2">
    <name type="scientific">Faunimonas pinastri</name>
    <dbReference type="NCBI Taxonomy" id="1855383"/>
    <lineage>
        <taxon>Bacteria</taxon>
        <taxon>Pseudomonadati</taxon>
        <taxon>Pseudomonadota</taxon>
        <taxon>Alphaproteobacteria</taxon>
        <taxon>Hyphomicrobiales</taxon>
        <taxon>Afifellaceae</taxon>
        <taxon>Faunimonas</taxon>
    </lineage>
</organism>
<reference evidence="1 2" key="1">
    <citation type="submission" date="2016-10" db="EMBL/GenBank/DDBJ databases">
        <authorList>
            <person name="de Groot N.N."/>
        </authorList>
    </citation>
    <scope>NUCLEOTIDE SEQUENCE [LARGE SCALE GENOMIC DNA]</scope>
    <source>
        <strain evidence="1 2">A52C2</strain>
    </source>
</reference>
<dbReference type="STRING" id="1855383.SAMN05216548_12623"/>
<sequence>MAQVLVEGRRPTEFVMSEANFHRSRDNIVIAAGAGKLIPGTVVGKVTASKKYLGSATTATDGSETASAIILYGVDATDADAEVAAITRDAEVNGNILTYDASVTAAADKTTKIASLAEAGIIVR</sequence>
<dbReference type="Pfam" id="PF02924">
    <property type="entry name" value="HDPD"/>
    <property type="match status" value="1"/>
</dbReference>
<protein>
    <submittedName>
        <fullName evidence="1">Bacteriophage lambda head decoration protein D</fullName>
    </submittedName>
</protein>
<dbReference type="EMBL" id="FOFG01000026">
    <property type="protein sequence ID" value="SER57299.1"/>
    <property type="molecule type" value="Genomic_DNA"/>
</dbReference>
<dbReference type="InterPro" id="IPR004195">
    <property type="entry name" value="Head_decoration_D"/>
</dbReference>
<evidence type="ECO:0000313" key="2">
    <source>
        <dbReference type="Proteomes" id="UP000199647"/>
    </source>
</evidence>
<proteinExistence type="predicted"/>
<gene>
    <name evidence="1" type="ORF">SAMN05216548_12623</name>
</gene>
<dbReference type="RefSeq" id="WP_177176960.1">
    <property type="nucleotide sequence ID" value="NZ_FOFG01000026.1"/>
</dbReference>
<evidence type="ECO:0000313" key="1">
    <source>
        <dbReference type="EMBL" id="SER57299.1"/>
    </source>
</evidence>
<dbReference type="AlphaFoldDB" id="A0A1H9QBN6"/>
<dbReference type="Proteomes" id="UP000199647">
    <property type="component" value="Unassembled WGS sequence"/>
</dbReference>
<name>A0A1H9QBN6_9HYPH</name>
<accession>A0A1H9QBN6</accession>
<keyword evidence="2" id="KW-1185">Reference proteome</keyword>